<comment type="function">
    <text evidence="2">May mediate accelerated ATP-independent bidirectional transbilayer migration of phospholipids upon binding calcium ions that results in a loss of phospholipid asymmetry in the plasma membrane.</text>
</comment>
<evidence type="ECO:0000313" key="4">
    <source>
        <dbReference type="Proteomes" id="UP001164746"/>
    </source>
</evidence>
<keyword evidence="4" id="KW-1185">Reference proteome</keyword>
<evidence type="ECO:0000256" key="2">
    <source>
        <dbReference type="RuleBase" id="RU363116"/>
    </source>
</evidence>
<comment type="cofactor">
    <cofactor evidence="2">
        <name>Ca(2+)</name>
        <dbReference type="ChEBI" id="CHEBI:29108"/>
    </cofactor>
</comment>
<dbReference type="PANTHER" id="PTHR23248">
    <property type="entry name" value="PHOSPHOLIPID SCRAMBLASE-RELATED"/>
    <property type="match status" value="1"/>
</dbReference>
<dbReference type="Pfam" id="PF03803">
    <property type="entry name" value="Scramblase"/>
    <property type="match status" value="1"/>
</dbReference>
<name>A0ABY7F6T0_MYAAR</name>
<protein>
    <recommendedName>
        <fullName evidence="2">Phospholipid scramblase</fullName>
    </recommendedName>
</protein>
<feature type="non-terminal residue" evidence="3">
    <location>
        <position position="1"/>
    </location>
</feature>
<dbReference type="PANTHER" id="PTHR23248:SF9">
    <property type="entry name" value="PHOSPHOLIPID SCRAMBLASE"/>
    <property type="match status" value="1"/>
</dbReference>
<accession>A0ABY7F6T0</accession>
<keyword evidence="2" id="KW-0449">Lipoprotein</keyword>
<comment type="similarity">
    <text evidence="1 2">Belongs to the phospholipid scramblase family.</text>
</comment>
<evidence type="ECO:0000313" key="3">
    <source>
        <dbReference type="EMBL" id="WAR16403.1"/>
    </source>
</evidence>
<proteinExistence type="inferred from homology"/>
<dbReference type="InterPro" id="IPR005552">
    <property type="entry name" value="Scramblase"/>
</dbReference>
<sequence>MLLLVVPMTISGFVRLNSTRQIGEKKIENFGEIEAADPWQKDVSCRVEQSSVSNAAQSESLLADVPQTCKEPPSPCVSGVAEELPAGGYSNLLSTDTTIRPCQWRTVILIRIGLPSGAPANVPWMPKPNVVGCPAGLEYLADLDKILVQKQIDLTELLTMYDAENRYRLFNPAGQQVTSATDDQDIGEITKKVTSATDDQDIGEITKNIYLPILPMVNALTTADKFGVS</sequence>
<reference evidence="3" key="1">
    <citation type="submission" date="2022-11" db="EMBL/GenBank/DDBJ databases">
        <title>Centuries of genome instability and evolution in soft-shell clam transmissible cancer (bioRxiv).</title>
        <authorList>
            <person name="Hart S.F.M."/>
            <person name="Yonemitsu M.A."/>
            <person name="Giersch R.M."/>
            <person name="Beal B.F."/>
            <person name="Arriagada G."/>
            <person name="Davis B.W."/>
            <person name="Ostrander E.A."/>
            <person name="Goff S.P."/>
            <person name="Metzger M.J."/>
        </authorList>
    </citation>
    <scope>NUCLEOTIDE SEQUENCE</scope>
    <source>
        <strain evidence="3">MELC-2E11</strain>
        <tissue evidence="3">Siphon/mantle</tissue>
    </source>
</reference>
<keyword evidence="2" id="KW-0564">Palmitate</keyword>
<gene>
    <name evidence="3" type="ORF">MAR_030997</name>
</gene>
<dbReference type="Proteomes" id="UP001164746">
    <property type="component" value="Chromosome 10"/>
</dbReference>
<evidence type="ECO:0000256" key="1">
    <source>
        <dbReference type="ARBA" id="ARBA00005350"/>
    </source>
</evidence>
<keyword evidence="2" id="KW-0106">Calcium</keyword>
<dbReference type="EMBL" id="CP111021">
    <property type="protein sequence ID" value="WAR16403.1"/>
    <property type="molecule type" value="Genomic_DNA"/>
</dbReference>
<organism evidence="3 4">
    <name type="scientific">Mya arenaria</name>
    <name type="common">Soft-shell clam</name>
    <dbReference type="NCBI Taxonomy" id="6604"/>
    <lineage>
        <taxon>Eukaryota</taxon>
        <taxon>Metazoa</taxon>
        <taxon>Spiralia</taxon>
        <taxon>Lophotrochozoa</taxon>
        <taxon>Mollusca</taxon>
        <taxon>Bivalvia</taxon>
        <taxon>Autobranchia</taxon>
        <taxon>Heteroconchia</taxon>
        <taxon>Euheterodonta</taxon>
        <taxon>Imparidentia</taxon>
        <taxon>Neoheterodontei</taxon>
        <taxon>Myida</taxon>
        <taxon>Myoidea</taxon>
        <taxon>Myidae</taxon>
        <taxon>Mya</taxon>
    </lineage>
</organism>